<gene>
    <name evidence="2" type="ORF">GCM10008171_17020</name>
</gene>
<evidence type="ECO:0000313" key="3">
    <source>
        <dbReference type="Proteomes" id="UP001143364"/>
    </source>
</evidence>
<organism evidence="2 3">
    <name type="scientific">Methylopila jiangsuensis</name>
    <dbReference type="NCBI Taxonomy" id="586230"/>
    <lineage>
        <taxon>Bacteria</taxon>
        <taxon>Pseudomonadati</taxon>
        <taxon>Pseudomonadota</taxon>
        <taxon>Alphaproteobacteria</taxon>
        <taxon>Hyphomicrobiales</taxon>
        <taxon>Methylopilaceae</taxon>
        <taxon>Methylopila</taxon>
    </lineage>
</organism>
<reference evidence="2" key="1">
    <citation type="journal article" date="2014" name="Int. J. Syst. Evol. Microbiol.">
        <title>Complete genome sequence of Corynebacterium casei LMG S-19264T (=DSM 44701T), isolated from a smear-ripened cheese.</title>
        <authorList>
            <consortium name="US DOE Joint Genome Institute (JGI-PGF)"/>
            <person name="Walter F."/>
            <person name="Albersmeier A."/>
            <person name="Kalinowski J."/>
            <person name="Ruckert C."/>
        </authorList>
    </citation>
    <scope>NUCLEOTIDE SEQUENCE</scope>
    <source>
        <strain evidence="2">VKM B-2555</strain>
    </source>
</reference>
<dbReference type="RefSeq" id="WP_271204321.1">
    <property type="nucleotide sequence ID" value="NZ_BSFK01000007.1"/>
</dbReference>
<name>A0A9W6JJ23_9HYPH</name>
<evidence type="ECO:0000313" key="2">
    <source>
        <dbReference type="EMBL" id="GLK76448.1"/>
    </source>
</evidence>
<dbReference type="Proteomes" id="UP001143364">
    <property type="component" value="Unassembled WGS sequence"/>
</dbReference>
<protein>
    <recommendedName>
        <fullName evidence="1">DUF6456 domain-containing protein</fullName>
    </recommendedName>
</protein>
<proteinExistence type="predicted"/>
<feature type="domain" description="DUF6456" evidence="1">
    <location>
        <begin position="67"/>
        <end position="200"/>
    </location>
</feature>
<dbReference type="EMBL" id="BSFK01000007">
    <property type="protein sequence ID" value="GLK76448.1"/>
    <property type="molecule type" value="Genomic_DNA"/>
</dbReference>
<accession>A0A9W6JJ23</accession>
<dbReference type="AlphaFoldDB" id="A0A9W6JJ23"/>
<dbReference type="Pfam" id="PF20057">
    <property type="entry name" value="DUF6456"/>
    <property type="match status" value="1"/>
</dbReference>
<comment type="caution">
    <text evidence="2">The sequence shown here is derived from an EMBL/GenBank/DDBJ whole genome shotgun (WGS) entry which is preliminary data.</text>
</comment>
<keyword evidence="3" id="KW-1185">Reference proteome</keyword>
<dbReference type="InterPro" id="IPR045599">
    <property type="entry name" value="DUF6456"/>
</dbReference>
<reference evidence="2" key="2">
    <citation type="submission" date="2023-01" db="EMBL/GenBank/DDBJ databases">
        <authorList>
            <person name="Sun Q."/>
            <person name="Evtushenko L."/>
        </authorList>
    </citation>
    <scope>NUCLEOTIDE SEQUENCE</scope>
    <source>
        <strain evidence="2">VKM B-2555</strain>
    </source>
</reference>
<evidence type="ECO:0000259" key="1">
    <source>
        <dbReference type="Pfam" id="PF20057"/>
    </source>
</evidence>
<sequence>MRPPAAAAAELERLGLIAPDGEGWRVTDQGRARLARAQAGEGGFLAQHRALARRPVEVDGAPAELLVDLDESPLAWLARRKGKDGRPLLAAHEVLAGERLRADFTRGQMTPRVTSNWSGAAGGRRAGAGVGADLSDAALAARLRVSRALEAVGPELSGALLDVCCCLKGLEEVERERGWPARGGKLVLGLALASLARHYGYGEAAVGPDARGALRVWTAPE</sequence>